<dbReference type="AlphaFoldDB" id="A0A936K5X8"/>
<dbReference type="EMBL" id="JADKCH010000001">
    <property type="protein sequence ID" value="MBK8571595.1"/>
    <property type="molecule type" value="Genomic_DNA"/>
</dbReference>
<comment type="caution">
    <text evidence="1">The sequence shown here is derived from an EMBL/GenBank/DDBJ whole genome shotgun (WGS) entry which is preliminary data.</text>
</comment>
<evidence type="ECO:0000313" key="2">
    <source>
        <dbReference type="Proteomes" id="UP000709959"/>
    </source>
</evidence>
<dbReference type="InterPro" id="IPR038636">
    <property type="entry name" value="Wzi_sf"/>
</dbReference>
<evidence type="ECO:0000313" key="1">
    <source>
        <dbReference type="EMBL" id="MBK8571595.1"/>
    </source>
</evidence>
<proteinExistence type="predicted"/>
<dbReference type="Proteomes" id="UP000709959">
    <property type="component" value="Unassembled WGS sequence"/>
</dbReference>
<organism evidence="1 2">
    <name type="scientific">Candidatus Geothrix odensensis</name>
    <dbReference type="NCBI Taxonomy" id="2954440"/>
    <lineage>
        <taxon>Bacteria</taxon>
        <taxon>Pseudomonadati</taxon>
        <taxon>Acidobacteriota</taxon>
        <taxon>Holophagae</taxon>
        <taxon>Holophagales</taxon>
        <taxon>Holophagaceae</taxon>
        <taxon>Geothrix</taxon>
    </lineage>
</organism>
<dbReference type="Gene3D" id="2.40.160.130">
    <property type="entry name" value="Capsule assembly protein Wzi"/>
    <property type="match status" value="1"/>
</dbReference>
<sequence>MLQDGATALRQARLDWTLGQTPLGPSSMPSFEVGFGGAGSDGTYAPLVGGEGLGTGTRGWGLGLQGRITRGGWSFSATALALRDHRHTLGVLQRAALAYQTESGWRMALEQAPFAWGSGLNGGELLGDASRSFPRLSLATPEAALPHLPVLGRWRLEAFAGRLERDRPMPQWLPDREARLQARAAGLDLQRPLLWGGLVRTAFGSRLEMTFGAVTMEGGRDAQGHAAPATAARTATLLELRLRLPELARLLRTRGASATLSHSAAPEGRSLAWTPARNLGGLQLVWEGWDLGLEYAGAAPRAALASTEPSHLAGFSTHGDPLGSAFGREATTRTLEVGLPLFLEGQGRIRFVRATAPLDHPSGTASWFLQGEAQWRTPTGRAGASIATRRNDLPGAQTRWGWTFAAFQAFRVF</sequence>
<accession>A0A936K5X8</accession>
<protein>
    <submittedName>
        <fullName evidence="1">Uncharacterized protein</fullName>
    </submittedName>
</protein>
<reference evidence="1 2" key="1">
    <citation type="submission" date="2020-10" db="EMBL/GenBank/DDBJ databases">
        <title>Connecting structure to function with the recovery of over 1000 high-quality activated sludge metagenome-assembled genomes encoding full-length rRNA genes using long-read sequencing.</title>
        <authorList>
            <person name="Singleton C.M."/>
            <person name="Petriglieri F."/>
            <person name="Kristensen J.M."/>
            <person name="Kirkegaard R.H."/>
            <person name="Michaelsen T.Y."/>
            <person name="Andersen M.H."/>
            <person name="Karst S.M."/>
            <person name="Dueholm M.S."/>
            <person name="Nielsen P.H."/>
            <person name="Albertsen M."/>
        </authorList>
    </citation>
    <scope>NUCLEOTIDE SEQUENCE [LARGE SCALE GENOMIC DNA]</scope>
    <source>
        <strain evidence="1">OdNE_18-Q3-R46-58_MAXAC.008</strain>
    </source>
</reference>
<name>A0A936K5X8_9BACT</name>
<gene>
    <name evidence="1" type="ORF">IPN91_02915</name>
</gene>